<reference evidence="3 4" key="1">
    <citation type="submission" date="2016-10" db="EMBL/GenBank/DDBJ databases">
        <authorList>
            <person name="de Groot N.N."/>
        </authorList>
    </citation>
    <scope>NUCLEOTIDE SEQUENCE [LARGE SCALE GENOMIC DNA]</scope>
    <source>
        <strain evidence="3 4">DSM 28129</strain>
    </source>
</reference>
<gene>
    <name evidence="3" type="ORF">SAMN04488542_1301</name>
</gene>
<dbReference type="STRING" id="670482.SAMN04488542_1301"/>
<dbReference type="SUPFAM" id="SSF53474">
    <property type="entry name" value="alpha/beta-Hydrolases"/>
    <property type="match status" value="1"/>
</dbReference>
<dbReference type="EMBL" id="FNBG01000030">
    <property type="protein sequence ID" value="SDG21455.1"/>
    <property type="molecule type" value="Genomic_DNA"/>
</dbReference>
<proteinExistence type="predicted"/>
<dbReference type="Gene3D" id="3.40.50.1820">
    <property type="entry name" value="alpha/beta hydrolase"/>
    <property type="match status" value="1"/>
</dbReference>
<dbReference type="RefSeq" id="WP_245742587.1">
    <property type="nucleotide sequence ID" value="NZ_FNBG01000030.1"/>
</dbReference>
<evidence type="ECO:0000313" key="4">
    <source>
        <dbReference type="Proteomes" id="UP000198972"/>
    </source>
</evidence>
<keyword evidence="1" id="KW-0378">Hydrolase</keyword>
<dbReference type="GO" id="GO:0016787">
    <property type="term" value="F:hydrolase activity"/>
    <property type="evidence" value="ECO:0007669"/>
    <property type="project" value="UniProtKB-KW"/>
</dbReference>
<evidence type="ECO:0000259" key="2">
    <source>
        <dbReference type="Pfam" id="PF07859"/>
    </source>
</evidence>
<dbReference type="InterPro" id="IPR029058">
    <property type="entry name" value="AB_hydrolase_fold"/>
</dbReference>
<evidence type="ECO:0000313" key="3">
    <source>
        <dbReference type="EMBL" id="SDG21455.1"/>
    </source>
</evidence>
<dbReference type="AlphaFoldDB" id="A0A1G7SEF7"/>
<feature type="domain" description="Alpha/beta hydrolase fold-3" evidence="2">
    <location>
        <begin position="81"/>
        <end position="289"/>
    </location>
</feature>
<dbReference type="PANTHER" id="PTHR48081">
    <property type="entry name" value="AB HYDROLASE SUPERFAMILY PROTEIN C4A8.06C"/>
    <property type="match status" value="1"/>
</dbReference>
<dbReference type="Pfam" id="PF07859">
    <property type="entry name" value="Abhydrolase_3"/>
    <property type="match status" value="1"/>
</dbReference>
<organism evidence="3 4">
    <name type="scientific">Fontibacillus panacisegetis</name>
    <dbReference type="NCBI Taxonomy" id="670482"/>
    <lineage>
        <taxon>Bacteria</taxon>
        <taxon>Bacillati</taxon>
        <taxon>Bacillota</taxon>
        <taxon>Bacilli</taxon>
        <taxon>Bacillales</taxon>
        <taxon>Paenibacillaceae</taxon>
        <taxon>Fontibacillus</taxon>
    </lineage>
</organism>
<sequence>MKKNVILEEVAMNFVKDTSEPPFLFQLGPEKGRHAVNEIQLGEADKLPVNIEDLTIEGGPKGRVSIRLLRPRNATGKLPIILYIHGAGWVFGNEHTHDRLIRELAVGAEACVVFPNYSLSPEAKYPTAIEEIYEVLKWVERNSKGQGFDINNISVAGDSVGGNMTAALTLLAKERKGPKIHKQLLFYPVTDAAFDTDSYHEFATGYYLRRDAMQWFWYQYTDDPNERKEITASPLHATKQQLEGLPPALIITAEADVLRDEGEAYGNHLREAGVPVITVRFQGIIHDFVMLNALVDTQAARGALMLAKSWLRDR</sequence>
<evidence type="ECO:0000256" key="1">
    <source>
        <dbReference type="ARBA" id="ARBA00022801"/>
    </source>
</evidence>
<dbReference type="PANTHER" id="PTHR48081:SF8">
    <property type="entry name" value="ALPHA_BETA HYDROLASE FOLD-3 DOMAIN-CONTAINING PROTEIN-RELATED"/>
    <property type="match status" value="1"/>
</dbReference>
<keyword evidence="4" id="KW-1185">Reference proteome</keyword>
<name>A0A1G7SEF7_9BACL</name>
<accession>A0A1G7SEF7</accession>
<dbReference type="InterPro" id="IPR050300">
    <property type="entry name" value="GDXG_lipolytic_enzyme"/>
</dbReference>
<protein>
    <submittedName>
        <fullName evidence="3">Acetyl esterase</fullName>
    </submittedName>
</protein>
<dbReference type="InterPro" id="IPR013094">
    <property type="entry name" value="AB_hydrolase_3"/>
</dbReference>
<dbReference type="Proteomes" id="UP000198972">
    <property type="component" value="Unassembled WGS sequence"/>
</dbReference>